<dbReference type="InterPro" id="IPR004014">
    <property type="entry name" value="ATPase_P-typ_cation-transptr_N"/>
</dbReference>
<evidence type="ECO:0000313" key="5">
    <source>
        <dbReference type="Proteomes" id="UP001457282"/>
    </source>
</evidence>
<feature type="transmembrane region" description="Helical" evidence="2">
    <location>
        <begin position="86"/>
        <end position="104"/>
    </location>
</feature>
<dbReference type="InterPro" id="IPR023298">
    <property type="entry name" value="ATPase_P-typ_TM_dom_sf"/>
</dbReference>
<keyword evidence="2" id="KW-0472">Membrane</keyword>
<dbReference type="Pfam" id="PF00690">
    <property type="entry name" value="Cation_ATPase_N"/>
    <property type="match status" value="1"/>
</dbReference>
<dbReference type="PANTHER" id="PTHR24093">
    <property type="entry name" value="CATION TRANSPORTING ATPASE"/>
    <property type="match status" value="1"/>
</dbReference>
<evidence type="ECO:0000256" key="2">
    <source>
        <dbReference type="SAM" id="Phobius"/>
    </source>
</evidence>
<gene>
    <name evidence="4" type="ORF">M0R45_004677</name>
</gene>
<organism evidence="4 5">
    <name type="scientific">Rubus argutus</name>
    <name type="common">Southern blackberry</name>
    <dbReference type="NCBI Taxonomy" id="59490"/>
    <lineage>
        <taxon>Eukaryota</taxon>
        <taxon>Viridiplantae</taxon>
        <taxon>Streptophyta</taxon>
        <taxon>Embryophyta</taxon>
        <taxon>Tracheophyta</taxon>
        <taxon>Spermatophyta</taxon>
        <taxon>Magnoliopsida</taxon>
        <taxon>eudicotyledons</taxon>
        <taxon>Gunneridae</taxon>
        <taxon>Pentapetalae</taxon>
        <taxon>rosids</taxon>
        <taxon>fabids</taxon>
        <taxon>Rosales</taxon>
        <taxon>Rosaceae</taxon>
        <taxon>Rosoideae</taxon>
        <taxon>Rosoideae incertae sedis</taxon>
        <taxon>Rubus</taxon>
    </lineage>
</organism>
<dbReference type="Proteomes" id="UP001457282">
    <property type="component" value="Unassembled WGS sequence"/>
</dbReference>
<evidence type="ECO:0000256" key="1">
    <source>
        <dbReference type="ARBA" id="ARBA00022842"/>
    </source>
</evidence>
<keyword evidence="5" id="KW-1185">Reference proteome</keyword>
<keyword evidence="2" id="KW-1133">Transmembrane helix</keyword>
<dbReference type="GO" id="GO:0005388">
    <property type="term" value="F:P-type calcium transporter activity"/>
    <property type="evidence" value="ECO:0007669"/>
    <property type="project" value="TreeGrafter"/>
</dbReference>
<feature type="transmembrane region" description="Helical" evidence="2">
    <location>
        <begin position="56"/>
        <end position="74"/>
    </location>
</feature>
<dbReference type="SUPFAM" id="SSF81665">
    <property type="entry name" value="Calcium ATPase, transmembrane domain M"/>
    <property type="match status" value="1"/>
</dbReference>
<keyword evidence="1" id="KW-0460">Magnesium</keyword>
<name>A0AAW1YKL3_RUBAR</name>
<dbReference type="GO" id="GO:0005886">
    <property type="term" value="C:plasma membrane"/>
    <property type="evidence" value="ECO:0007669"/>
    <property type="project" value="TreeGrafter"/>
</dbReference>
<proteinExistence type="predicted"/>
<comment type="caution">
    <text evidence="4">The sequence shown here is derived from an EMBL/GenBank/DDBJ whole genome shotgun (WGS) entry which is preliminary data.</text>
</comment>
<evidence type="ECO:0000313" key="4">
    <source>
        <dbReference type="EMBL" id="KAK9949139.1"/>
    </source>
</evidence>
<dbReference type="EMBL" id="JBEDUW010000001">
    <property type="protein sequence ID" value="KAK9949139.1"/>
    <property type="molecule type" value="Genomic_DNA"/>
</dbReference>
<evidence type="ECO:0000259" key="3">
    <source>
        <dbReference type="Pfam" id="PF00690"/>
    </source>
</evidence>
<accession>A0AAW1YKL3</accession>
<keyword evidence="2" id="KW-0812">Transmembrane</keyword>
<feature type="domain" description="Cation-transporting P-type ATPase N-terminal" evidence="3">
    <location>
        <begin position="2"/>
        <end position="68"/>
    </location>
</feature>
<sequence length="205" mass="22989">MGVAGLAEKLSTSIKDGLNTETDLHTRRQEIFGINKFTESEQRGFFVFVWEALQDMTLMILGVCAFVSLIVGLATEGWPVGAHDGLGIVASIMLVVFVTATSDYRQSLQFKDLDKEKKKIAMQSCIGMNVKDVSNLSDVSSVFSDLPESVKKVLLQSIFNNTGGEVVVNKDGKKRYWEYLRTLLCWRLAWHLVEIFKQCDKLLSL</sequence>
<dbReference type="PANTHER" id="PTHR24093:SF474">
    <property type="entry name" value="CALCIUM-TRANSPORTING ATPASE 2, PLASMA MEMBRANE-TYPE"/>
    <property type="match status" value="1"/>
</dbReference>
<reference evidence="4 5" key="1">
    <citation type="journal article" date="2023" name="G3 (Bethesda)">
        <title>A chromosome-length genome assembly and annotation of blackberry (Rubus argutus, cv. 'Hillquist').</title>
        <authorList>
            <person name="Bruna T."/>
            <person name="Aryal R."/>
            <person name="Dudchenko O."/>
            <person name="Sargent D.J."/>
            <person name="Mead D."/>
            <person name="Buti M."/>
            <person name="Cavallini A."/>
            <person name="Hytonen T."/>
            <person name="Andres J."/>
            <person name="Pham M."/>
            <person name="Weisz D."/>
            <person name="Mascagni F."/>
            <person name="Usai G."/>
            <person name="Natali L."/>
            <person name="Bassil N."/>
            <person name="Fernandez G.E."/>
            <person name="Lomsadze A."/>
            <person name="Armour M."/>
            <person name="Olukolu B."/>
            <person name="Poorten T."/>
            <person name="Britton C."/>
            <person name="Davik J."/>
            <person name="Ashrafi H."/>
            <person name="Aiden E.L."/>
            <person name="Borodovsky M."/>
            <person name="Worthington M."/>
        </authorList>
    </citation>
    <scope>NUCLEOTIDE SEQUENCE [LARGE SCALE GENOMIC DNA]</scope>
    <source>
        <strain evidence="4">PI 553951</strain>
    </source>
</reference>
<dbReference type="AlphaFoldDB" id="A0AAW1YKL3"/>
<protein>
    <recommendedName>
        <fullName evidence="3">Cation-transporting P-type ATPase N-terminal domain-containing protein</fullName>
    </recommendedName>
</protein>